<dbReference type="PANTHER" id="PTHR34136">
    <property type="match status" value="1"/>
</dbReference>
<evidence type="ECO:0000256" key="1">
    <source>
        <dbReference type="ARBA" id="ARBA00022676"/>
    </source>
</evidence>
<comment type="similarity">
    <text evidence="5">Belongs to the glycosyltransferase 26 family. TagA/TarA subfamily.</text>
</comment>
<organism evidence="6 7">
    <name type="scientific">Virgibacillus byunsanensis</name>
    <dbReference type="NCBI Taxonomy" id="570945"/>
    <lineage>
        <taxon>Bacteria</taxon>
        <taxon>Bacillati</taxon>
        <taxon>Bacillota</taxon>
        <taxon>Bacilli</taxon>
        <taxon>Bacillales</taxon>
        <taxon>Bacillaceae</taxon>
        <taxon>Virgibacillus</taxon>
    </lineage>
</organism>
<evidence type="ECO:0000313" key="7">
    <source>
        <dbReference type="Proteomes" id="UP001597040"/>
    </source>
</evidence>
<dbReference type="CDD" id="cd06533">
    <property type="entry name" value="Glyco_transf_WecG_TagA"/>
    <property type="match status" value="1"/>
</dbReference>
<evidence type="ECO:0000256" key="3">
    <source>
        <dbReference type="ARBA" id="ARBA00022944"/>
    </source>
</evidence>
<dbReference type="Pfam" id="PF03808">
    <property type="entry name" value="Glyco_tran_WecG"/>
    <property type="match status" value="1"/>
</dbReference>
<dbReference type="EC" id="2.4.1.187" evidence="5"/>
<dbReference type="InterPro" id="IPR034714">
    <property type="entry name" value="TagA_TarA"/>
</dbReference>
<comment type="function">
    <text evidence="5">Catalyzes the conversion of GlcNAc-PP-undecaprenol into ManNAc-GlcNAc-PP-undecaprenol, the first committed lipid intermediate in the de novo synthesis of teichoic acid.</text>
</comment>
<keyword evidence="4 5" id="KW-0961">Cell wall biogenesis/degradation</keyword>
<keyword evidence="2 5" id="KW-0808">Transferase</keyword>
<protein>
    <recommendedName>
        <fullName evidence="5">N-acetylglucosaminyldiphosphoundecaprenol N-acetyl-beta-D-mannosaminyltransferase</fullName>
        <ecNumber evidence="5">2.4.1.187</ecNumber>
    </recommendedName>
    <alternativeName>
        <fullName evidence="5">N-acetylmannosaminyltransferase</fullName>
    </alternativeName>
    <alternativeName>
        <fullName evidence="5">UDP-N-acetylmannosamine transferase</fullName>
    </alternativeName>
    <alternativeName>
        <fullName evidence="5">UDP-N-acetylmannosamine:N-acetylglucosaminyl pyrophosphorylundecaprenol N-acetylmannosaminyltransferase</fullName>
    </alternativeName>
</protein>
<dbReference type="RefSeq" id="WP_390358992.1">
    <property type="nucleotide sequence ID" value="NZ_JBHTKJ010000007.1"/>
</dbReference>
<name>A0ABW3LFI5_9BACI</name>
<comment type="pathway">
    <text evidence="5">Cell wall biogenesis; teichoic acid biosynthesis.</text>
</comment>
<comment type="caution">
    <text evidence="6">The sequence shown here is derived from an EMBL/GenBank/DDBJ whole genome shotgun (WGS) entry which is preliminary data.</text>
</comment>
<evidence type="ECO:0000256" key="5">
    <source>
        <dbReference type="HAMAP-Rule" id="MF_02070"/>
    </source>
</evidence>
<dbReference type="InterPro" id="IPR004629">
    <property type="entry name" value="WecG_TagA_CpsF"/>
</dbReference>
<comment type="catalytic activity">
    <reaction evidence="5">
        <text>UDP-N-acetyl-alpha-D-mannosamine + N-acetyl-alpha-D-glucosaminyl-di-trans,octa-cis-undecaprenyl diphosphate = N-acetyl-beta-D-mannosaminyl-(1-&gt;4)-N-acetyl-alpha-D-glucosaminyl di-trans,octa-cis-undecaprenyl diphosphate + UDP + H(+)</text>
        <dbReference type="Rhea" id="RHEA:16053"/>
        <dbReference type="ChEBI" id="CHEBI:15378"/>
        <dbReference type="ChEBI" id="CHEBI:58223"/>
        <dbReference type="ChEBI" id="CHEBI:62959"/>
        <dbReference type="ChEBI" id="CHEBI:68623"/>
        <dbReference type="ChEBI" id="CHEBI:132210"/>
        <dbReference type="EC" id="2.4.1.187"/>
    </reaction>
</comment>
<evidence type="ECO:0000256" key="2">
    <source>
        <dbReference type="ARBA" id="ARBA00022679"/>
    </source>
</evidence>
<dbReference type="EMBL" id="JBHTKJ010000007">
    <property type="protein sequence ID" value="MFD1037161.1"/>
    <property type="molecule type" value="Genomic_DNA"/>
</dbReference>
<keyword evidence="1 5" id="KW-0328">Glycosyltransferase</keyword>
<reference evidence="7" key="1">
    <citation type="journal article" date="2019" name="Int. J. Syst. Evol. Microbiol.">
        <title>The Global Catalogue of Microorganisms (GCM) 10K type strain sequencing project: providing services to taxonomists for standard genome sequencing and annotation.</title>
        <authorList>
            <consortium name="The Broad Institute Genomics Platform"/>
            <consortium name="The Broad Institute Genome Sequencing Center for Infectious Disease"/>
            <person name="Wu L."/>
            <person name="Ma J."/>
        </authorList>
    </citation>
    <scope>NUCLEOTIDE SEQUENCE [LARGE SCALE GENOMIC DNA]</scope>
    <source>
        <strain evidence="7">CCUG 56754</strain>
    </source>
</reference>
<dbReference type="HAMAP" id="MF_02070">
    <property type="entry name" value="TagA_TarA"/>
    <property type="match status" value="1"/>
</dbReference>
<gene>
    <name evidence="6" type="ORF">ACFQ3N_01795</name>
</gene>
<evidence type="ECO:0000256" key="4">
    <source>
        <dbReference type="ARBA" id="ARBA00023316"/>
    </source>
</evidence>
<evidence type="ECO:0000313" key="6">
    <source>
        <dbReference type="EMBL" id="MFD1037161.1"/>
    </source>
</evidence>
<keyword evidence="3 5" id="KW-0777">Teichoic acid biosynthesis</keyword>
<keyword evidence="7" id="KW-1185">Reference proteome</keyword>
<dbReference type="NCBIfam" id="TIGR00696">
    <property type="entry name" value="wecG_tagA_cpsF"/>
    <property type="match status" value="1"/>
</dbReference>
<dbReference type="Proteomes" id="UP001597040">
    <property type="component" value="Unassembled WGS sequence"/>
</dbReference>
<proteinExistence type="inferred from homology"/>
<sequence>MDIKNTVTIMDITFLNVTKKDFLYDELFPRLNRQQKSFVVTANPEIVMKAREDHGYKQAVQSADYIVPDGAGILLAAKYKKEPLQERIPGYELMLDLLKHANDEGLRCYFLGAKDNVINKTIVEVEQQYPNITIAGSHHGFFDIHDSSIAENIKAQNPDIVFVALGLPRQEEWIAKHSNKFPKGLFMGVGGSFDVIAGEVQRAPEKWIKLNLEWLYRLLKQPLRFKRILKVFEFMLRIIVKK</sequence>
<dbReference type="PANTHER" id="PTHR34136:SF1">
    <property type="entry name" value="UDP-N-ACETYL-D-MANNOSAMINURONIC ACID TRANSFERASE"/>
    <property type="match status" value="1"/>
</dbReference>
<accession>A0ABW3LFI5</accession>